<name>A0A2H1KJ26_BRELN</name>
<keyword evidence="1" id="KW-0472">Membrane</keyword>
<proteinExistence type="predicted"/>
<accession>A0A2H1KJ26</accession>
<organism evidence="2 3">
    <name type="scientific">Brevibacterium linens</name>
    <dbReference type="NCBI Taxonomy" id="1703"/>
    <lineage>
        <taxon>Bacteria</taxon>
        <taxon>Bacillati</taxon>
        <taxon>Actinomycetota</taxon>
        <taxon>Actinomycetes</taxon>
        <taxon>Micrococcales</taxon>
        <taxon>Brevibacteriaceae</taxon>
        <taxon>Brevibacterium</taxon>
    </lineage>
</organism>
<keyword evidence="1" id="KW-1133">Transmembrane helix</keyword>
<protein>
    <submittedName>
        <fullName evidence="2">Uncharacterized protein</fullName>
    </submittedName>
</protein>
<dbReference type="RefSeq" id="WP_101556144.1">
    <property type="nucleotide sequence ID" value="NZ_FXZA01000042.1"/>
</dbReference>
<evidence type="ECO:0000313" key="2">
    <source>
        <dbReference type="EMBL" id="SMX99775.1"/>
    </source>
</evidence>
<dbReference type="EMBL" id="FXZA01000042">
    <property type="protein sequence ID" value="SMX99775.1"/>
    <property type="molecule type" value="Genomic_DNA"/>
</dbReference>
<gene>
    <name evidence="2" type="ORF">BLIN101_03402</name>
</gene>
<dbReference type="AlphaFoldDB" id="A0A2H1KJ26"/>
<evidence type="ECO:0000256" key="1">
    <source>
        <dbReference type="SAM" id="Phobius"/>
    </source>
</evidence>
<dbReference type="OrthoDB" id="4802704at2"/>
<sequence>MHDTTDTTPDTVFPELAPNGLIVTAEVTLRDRSNVSVSKPTLDATLAMIRRRHHNRPPVIELAPVHAKDTVCFAPGRWHVTATGLELLDPSNKTPTTYQMEFHNFSIITPGEGSIAAKSSLSVVVAAAQSLANRNVEEFELTSALPGFRGLVLSPESFDDTVELSTVPELPPKPTTKPHTPSRLRRFITRAKKPWEAVKPARTTKIRPRKPTTRRKNALLPIEWAKKAPVILTIGAVVLVGLLIVGLLQFAPSREAEPAAAPTWFTPAPTAEPADAELLTGYDKKLWELPADKTAALGWFKAGVAYVTPDSGELALNDTSTGDEIAKAKLDGPIKYTAEFTTGDTPAVAARTDKSVTAITADGKTQSWSVAKDQKLNVTGTTPMITSKNGDIHALTVGEKAPVAVTGNPQFLPASIDDHSLIQVESGKPRLVSVPFGETDDEATTITLTAPTDDAAFVRHISAGHGLAVAEWAVEGTNFIVVHSLTENGAITGATEASPTSQDWKVGRGLETAIIGDTAFNLSNGTIAAQSTTGDFTTALGPAAITEAGAERTYYLNKHTYTDPDRVIGFTSEGIALVRGSNGVVTANEKGSTK</sequence>
<keyword evidence="1" id="KW-0812">Transmembrane</keyword>
<reference evidence="2 3" key="1">
    <citation type="submission" date="2017-03" db="EMBL/GenBank/DDBJ databases">
        <authorList>
            <person name="Afonso C.L."/>
            <person name="Miller P.J."/>
            <person name="Scott M.A."/>
            <person name="Spackman E."/>
            <person name="Goraichik I."/>
            <person name="Dimitrov K.M."/>
            <person name="Suarez D.L."/>
            <person name="Swayne D.E."/>
        </authorList>
    </citation>
    <scope>NUCLEOTIDE SEQUENCE [LARGE SCALE GENOMIC DNA]</scope>
    <source>
        <strain evidence="2 3">Mu101</strain>
    </source>
</reference>
<evidence type="ECO:0000313" key="3">
    <source>
        <dbReference type="Proteomes" id="UP000234498"/>
    </source>
</evidence>
<feature type="transmembrane region" description="Helical" evidence="1">
    <location>
        <begin position="230"/>
        <end position="251"/>
    </location>
</feature>
<dbReference type="Proteomes" id="UP000234498">
    <property type="component" value="Unassembled WGS sequence"/>
</dbReference>